<dbReference type="AlphaFoldDB" id="A0A7T7XK15"/>
<dbReference type="Gene3D" id="3.20.20.150">
    <property type="entry name" value="Divalent-metal-dependent TIM barrel enzymes"/>
    <property type="match status" value="1"/>
</dbReference>
<keyword evidence="3" id="KW-1185">Reference proteome</keyword>
<name>A0A7T7XK15_9SPIR</name>
<sequence length="108" mass="12172">MKVCLDTCHVFDADYDIMQNLNGVLSEFDGIIGHYRLKAIRLNNSKNPFTSHNDRHEKIGQGTLGLEAFGYIINHQALRELPFYLETPNELPGSAGEIRIPKGLYKAP</sequence>
<accession>A0A7T7XK15</accession>
<dbReference type="Proteomes" id="UP000595917">
    <property type="component" value="Chromosome"/>
</dbReference>
<dbReference type="GO" id="GO:0008270">
    <property type="term" value="F:zinc ion binding"/>
    <property type="evidence" value="ECO:0007669"/>
    <property type="project" value="InterPro"/>
</dbReference>
<dbReference type="GO" id="GO:0003906">
    <property type="term" value="F:DNA-(apurinic or apyrimidinic site) endonuclease activity"/>
    <property type="evidence" value="ECO:0007669"/>
    <property type="project" value="TreeGrafter"/>
</dbReference>
<dbReference type="GO" id="GO:0006284">
    <property type="term" value="P:base-excision repair"/>
    <property type="evidence" value="ECO:0007669"/>
    <property type="project" value="TreeGrafter"/>
</dbReference>
<organism evidence="2 3">
    <name type="scientific">Breznakiella homolactica</name>
    <dbReference type="NCBI Taxonomy" id="2798577"/>
    <lineage>
        <taxon>Bacteria</taxon>
        <taxon>Pseudomonadati</taxon>
        <taxon>Spirochaetota</taxon>
        <taxon>Spirochaetia</taxon>
        <taxon>Spirochaetales</taxon>
        <taxon>Breznakiellaceae</taxon>
        <taxon>Breznakiella</taxon>
    </lineage>
</organism>
<dbReference type="KEGG" id="bhc:JFL75_12770"/>
<evidence type="ECO:0000313" key="2">
    <source>
        <dbReference type="EMBL" id="QQO07811.1"/>
    </source>
</evidence>
<evidence type="ECO:0000313" key="3">
    <source>
        <dbReference type="Proteomes" id="UP000595917"/>
    </source>
</evidence>
<dbReference type="PANTHER" id="PTHR21445:SF0">
    <property type="entry name" value="APURINIC-APYRIMIDINIC ENDONUCLEASE"/>
    <property type="match status" value="1"/>
</dbReference>
<dbReference type="PANTHER" id="PTHR21445">
    <property type="entry name" value="ENDONUCLEASE IV ENDODEOXYRIBONUCLEASE IV"/>
    <property type="match status" value="1"/>
</dbReference>
<dbReference type="EMBL" id="CP067089">
    <property type="protein sequence ID" value="QQO07811.1"/>
    <property type="molecule type" value="Genomic_DNA"/>
</dbReference>
<protein>
    <recommendedName>
        <fullName evidence="1">Xylose isomerase-like TIM barrel domain-containing protein</fullName>
    </recommendedName>
</protein>
<evidence type="ECO:0000259" key="1">
    <source>
        <dbReference type="Pfam" id="PF01261"/>
    </source>
</evidence>
<gene>
    <name evidence="2" type="ORF">JFL75_12770</name>
</gene>
<reference evidence="2" key="1">
    <citation type="submission" date="2021-01" db="EMBL/GenBank/DDBJ databases">
        <title>Description of Breznakiella homolactica.</title>
        <authorList>
            <person name="Song Y."/>
            <person name="Brune A."/>
        </authorList>
    </citation>
    <scope>NUCLEOTIDE SEQUENCE</scope>
    <source>
        <strain evidence="2">RmG30</strain>
    </source>
</reference>
<feature type="domain" description="Xylose isomerase-like TIM barrel" evidence="1">
    <location>
        <begin position="2"/>
        <end position="91"/>
    </location>
</feature>
<dbReference type="InterPro" id="IPR001719">
    <property type="entry name" value="AP_endonuc_2"/>
</dbReference>
<dbReference type="GO" id="GO:0003677">
    <property type="term" value="F:DNA binding"/>
    <property type="evidence" value="ECO:0007669"/>
    <property type="project" value="InterPro"/>
</dbReference>
<dbReference type="SUPFAM" id="SSF51658">
    <property type="entry name" value="Xylose isomerase-like"/>
    <property type="match status" value="1"/>
</dbReference>
<dbReference type="PROSITE" id="PS51432">
    <property type="entry name" value="AP_NUCLEASE_F2_4"/>
    <property type="match status" value="1"/>
</dbReference>
<dbReference type="RefSeq" id="WP_215625117.1">
    <property type="nucleotide sequence ID" value="NZ_CP067089.2"/>
</dbReference>
<proteinExistence type="predicted"/>
<dbReference type="InterPro" id="IPR036237">
    <property type="entry name" value="Xyl_isomerase-like_sf"/>
</dbReference>
<dbReference type="Pfam" id="PF01261">
    <property type="entry name" value="AP_endonuc_2"/>
    <property type="match status" value="1"/>
</dbReference>
<dbReference type="InterPro" id="IPR013022">
    <property type="entry name" value="Xyl_isomerase-like_TIM-brl"/>
</dbReference>
<dbReference type="GO" id="GO:0008081">
    <property type="term" value="F:phosphoric diester hydrolase activity"/>
    <property type="evidence" value="ECO:0007669"/>
    <property type="project" value="TreeGrafter"/>
</dbReference>